<gene>
    <name evidence="2" type="ORF">H0921_06330</name>
</gene>
<dbReference type="NCBIfam" id="TIGR03122">
    <property type="entry name" value="one_C_dehyd_C"/>
    <property type="match status" value="1"/>
</dbReference>
<dbReference type="Pfam" id="PF01493">
    <property type="entry name" value="GXGXG"/>
    <property type="match status" value="1"/>
</dbReference>
<dbReference type="GO" id="GO:0046914">
    <property type="term" value="F:transition metal ion binding"/>
    <property type="evidence" value="ECO:0007669"/>
    <property type="project" value="InterPro"/>
</dbReference>
<evidence type="ECO:0000259" key="1">
    <source>
        <dbReference type="Pfam" id="PF01493"/>
    </source>
</evidence>
<proteinExistence type="predicted"/>
<dbReference type="InterPro" id="IPR002489">
    <property type="entry name" value="Glu_synth_asu_C"/>
</dbReference>
<dbReference type="RefSeq" id="WP_194537216.1">
    <property type="nucleotide sequence ID" value="NZ_JACEFB010000003.1"/>
</dbReference>
<dbReference type="SUPFAM" id="SSF69336">
    <property type="entry name" value="Alpha subunit of glutamate synthase, C-terminal domain"/>
    <property type="match status" value="1"/>
</dbReference>
<evidence type="ECO:0000313" key="3">
    <source>
        <dbReference type="Proteomes" id="UP000542342"/>
    </source>
</evidence>
<comment type="caution">
    <text evidence="2">The sequence shown here is derived from an EMBL/GenBank/DDBJ whole genome shotgun (WGS) entry which is preliminary data.</text>
</comment>
<name>A0A7V8VD03_9BACT</name>
<dbReference type="GO" id="GO:0015948">
    <property type="term" value="P:methanogenesis"/>
    <property type="evidence" value="ECO:0007669"/>
    <property type="project" value="InterPro"/>
</dbReference>
<dbReference type="EMBL" id="JACEFB010000003">
    <property type="protein sequence ID" value="MBA2225779.1"/>
    <property type="molecule type" value="Genomic_DNA"/>
</dbReference>
<evidence type="ECO:0000313" key="2">
    <source>
        <dbReference type="EMBL" id="MBA2225779.1"/>
    </source>
</evidence>
<protein>
    <submittedName>
        <fullName evidence="2">Formylmethanofuran dehydrogenase subunit C</fullName>
    </submittedName>
</protein>
<sequence length="311" mass="33048">MTTPQPSDAAPASAFGPLPSASEVLRETAGEAPRVILTLQYPPAVPLEAEVISPDRFLGLSPADIAALPVFHGKRQCRLEDFFTVEVVAAAERSGPVAPWIEVHGDASRVKWLGRGMSQGRLSVYGAAGMHLGAYMSGGAIEVFGRAGDWVGAEMSGGTIHIHGDAGGQVGAAYRGSSVGMRGGLIVIDGSAGIEIGMRMRRGTIVIRGPVRDFAGLQMTGGTIVLLSGAELRTGAWMARGTIVSLVPLSLLPTFGRCCLYQPTFLSLYARYLQPFGIHLPHGHRQGFYHRWIGDRSVPGRGEILVWEPQP</sequence>
<dbReference type="PANTHER" id="PTHR39673">
    <property type="entry name" value="TUNGSTEN FORMYLMETHANOFURAN DEHYDROGENASE, SUBUNIT C (FWDC)"/>
    <property type="match status" value="1"/>
</dbReference>
<dbReference type="InterPro" id="IPR036485">
    <property type="entry name" value="Glu_synth_asu_C_sf"/>
</dbReference>
<reference evidence="2 3" key="1">
    <citation type="submission" date="2020-07" db="EMBL/GenBank/DDBJ databases">
        <title>Thermogemmata thermophila gen. nov., sp. nov., a novel moderate thermophilic planctomycete from a Kamchatka hot spring.</title>
        <authorList>
            <person name="Elcheninov A.G."/>
            <person name="Podosokorskaya O.A."/>
            <person name="Kovaleva O.L."/>
            <person name="Novikov A."/>
            <person name="Bonch-Osmolovskaya E.A."/>
            <person name="Toshchakov S.V."/>
            <person name="Kublanov I.V."/>
        </authorList>
    </citation>
    <scope>NUCLEOTIDE SEQUENCE [LARGE SCALE GENOMIC DNA]</scope>
    <source>
        <strain evidence="2 3">2918</strain>
    </source>
</reference>
<dbReference type="AlphaFoldDB" id="A0A7V8VD03"/>
<dbReference type="InterPro" id="IPR017550">
    <property type="entry name" value="Formylmethanofuran_DH_suC"/>
</dbReference>
<dbReference type="Gene3D" id="2.160.20.60">
    <property type="entry name" value="Glutamate synthase, alpha subunit, C-terminal domain"/>
    <property type="match status" value="1"/>
</dbReference>
<dbReference type="Proteomes" id="UP000542342">
    <property type="component" value="Unassembled WGS sequence"/>
</dbReference>
<dbReference type="PANTHER" id="PTHR39673:SF5">
    <property type="entry name" value="TUNGSTEN-CONTAINING FORMYLMETHANOFURAN DEHYDROGENASE 2 SUBUNIT C"/>
    <property type="match status" value="1"/>
</dbReference>
<dbReference type="GO" id="GO:0018493">
    <property type="term" value="F:formylmethanofuran dehydrogenase activity"/>
    <property type="evidence" value="ECO:0007669"/>
    <property type="project" value="InterPro"/>
</dbReference>
<feature type="domain" description="Glutamate synthase alpha subunit C-terminal" evidence="1">
    <location>
        <begin position="114"/>
        <end position="243"/>
    </location>
</feature>
<organism evidence="2 3">
    <name type="scientific">Thermogemmata fonticola</name>
    <dbReference type="NCBI Taxonomy" id="2755323"/>
    <lineage>
        <taxon>Bacteria</taxon>
        <taxon>Pseudomonadati</taxon>
        <taxon>Planctomycetota</taxon>
        <taxon>Planctomycetia</taxon>
        <taxon>Gemmatales</taxon>
        <taxon>Gemmataceae</taxon>
        <taxon>Thermogemmata</taxon>
    </lineage>
</organism>
<keyword evidence="3" id="KW-1185">Reference proteome</keyword>
<accession>A0A7V8VD03</accession>